<dbReference type="AlphaFoldDB" id="A0A085NB99"/>
<proteinExistence type="predicted"/>
<protein>
    <submittedName>
        <fullName evidence="1">Uncharacterized protein</fullName>
    </submittedName>
</protein>
<reference evidence="1" key="1">
    <citation type="journal article" date="2014" name="Nat. Genet.">
        <title>Genome and transcriptome of the porcine whipworm Trichuris suis.</title>
        <authorList>
            <person name="Jex A.R."/>
            <person name="Nejsum P."/>
            <person name="Schwarz E.M."/>
            <person name="Hu L."/>
            <person name="Young N.D."/>
            <person name="Hall R.S."/>
            <person name="Korhonen P.K."/>
            <person name="Liao S."/>
            <person name="Thamsborg S."/>
            <person name="Xia J."/>
            <person name="Xu P."/>
            <person name="Wang S."/>
            <person name="Scheerlinck J.P."/>
            <person name="Hofmann A."/>
            <person name="Sternberg P.W."/>
            <person name="Wang J."/>
            <person name="Gasser R.B."/>
        </authorList>
    </citation>
    <scope>NUCLEOTIDE SEQUENCE [LARGE SCALE GENOMIC DNA]</scope>
    <source>
        <strain evidence="1">DCEP-RM93F</strain>
    </source>
</reference>
<organism evidence="1">
    <name type="scientific">Trichuris suis</name>
    <name type="common">pig whipworm</name>
    <dbReference type="NCBI Taxonomy" id="68888"/>
    <lineage>
        <taxon>Eukaryota</taxon>
        <taxon>Metazoa</taxon>
        <taxon>Ecdysozoa</taxon>
        <taxon>Nematoda</taxon>
        <taxon>Enoplea</taxon>
        <taxon>Dorylaimia</taxon>
        <taxon>Trichinellida</taxon>
        <taxon>Trichuridae</taxon>
        <taxon>Trichuris</taxon>
    </lineage>
</organism>
<accession>A0A085NB99</accession>
<dbReference type="EMBL" id="KL367521">
    <property type="protein sequence ID" value="KFD66745.1"/>
    <property type="molecule type" value="Genomic_DNA"/>
</dbReference>
<name>A0A085NB99_9BILA</name>
<evidence type="ECO:0000313" key="1">
    <source>
        <dbReference type="EMBL" id="KFD66745.1"/>
    </source>
</evidence>
<sequence length="101" mass="11480">MRVATVASKLPITVLYRISSINGRVWSFNGNLGKSSRLAAAKIKCTDEPTNKQEHCGNNQLLHQWTKVRNIAHLLVIMKLQFRDGTFDCCWIERLADIILV</sequence>
<gene>
    <name evidence="1" type="ORF">M514_21094</name>
</gene>
<dbReference type="Proteomes" id="UP000030758">
    <property type="component" value="Unassembled WGS sequence"/>
</dbReference>